<dbReference type="InterPro" id="IPR032675">
    <property type="entry name" value="LRR_dom_sf"/>
</dbReference>
<dbReference type="OrthoDB" id="3256525at2759"/>
<reference evidence="2" key="2">
    <citation type="submission" date="2015-01" db="EMBL/GenBank/DDBJ databases">
        <title>Evolutionary Origins and Diversification of the Mycorrhizal Mutualists.</title>
        <authorList>
            <consortium name="DOE Joint Genome Institute"/>
            <consortium name="Mycorrhizal Genomics Consortium"/>
            <person name="Kohler A."/>
            <person name="Kuo A."/>
            <person name="Nagy L.G."/>
            <person name="Floudas D."/>
            <person name="Copeland A."/>
            <person name="Barry K.W."/>
            <person name="Cichocki N."/>
            <person name="Veneault-Fourrey C."/>
            <person name="LaButti K."/>
            <person name="Lindquist E.A."/>
            <person name="Lipzen A."/>
            <person name="Lundell T."/>
            <person name="Morin E."/>
            <person name="Murat C."/>
            <person name="Riley R."/>
            <person name="Ohm R."/>
            <person name="Sun H."/>
            <person name="Tunlid A."/>
            <person name="Henrissat B."/>
            <person name="Grigoriev I.V."/>
            <person name="Hibbett D.S."/>
            <person name="Martin F."/>
        </authorList>
    </citation>
    <scope>NUCLEOTIDE SEQUENCE [LARGE SCALE GENOMIC DNA]</scope>
    <source>
        <strain evidence="2">MUT 4182</strain>
    </source>
</reference>
<dbReference type="AlphaFoldDB" id="A0A0C3Q3G9"/>
<dbReference type="Gene3D" id="3.80.10.10">
    <property type="entry name" value="Ribonuclease Inhibitor"/>
    <property type="match status" value="1"/>
</dbReference>
<proteinExistence type="predicted"/>
<evidence type="ECO:0008006" key="3">
    <source>
        <dbReference type="Google" id="ProtNLM"/>
    </source>
</evidence>
<sequence length="421" mass="46906">MATILSLPPEILLQVFEYATDDLEVLNHTPSWKHYDLSLIRAQSDIPWLAPSRESEDTAITLGMVCRYWRPLAVGLGLRHVRVQHALQLRKTLDRLSGTPDAGKSVKWITLGLPYTDYRENLWNEGDTGQLAGLLKLCPNLEVFAMDMAQARGEIILQSLASFCGKLKRLHWRGGRAFDVSVSEWTSALPPFSFIEALEIDSEAEGTAETSENFPPPLCLPSLKHFRLSALADTPRDLLDGVSTWALPSLTNLYLAAPDIPCDELPNLFLAFHGSLKSLSLDANTSLKFDMNLLAQTSLEQLGIYNVVGFACRPSKPLPSISTVVIRLFVERDDRTLISVCRPIRTVAWISKENFAQLDQVVIIGSPIEDLDEPCQVAKLGQFEAAGLACERWDKQGVRVVNRRGIRVLRLITNDVPHTRA</sequence>
<dbReference type="EMBL" id="KN823089">
    <property type="protein sequence ID" value="KIO23250.1"/>
    <property type="molecule type" value="Genomic_DNA"/>
</dbReference>
<reference evidence="1 2" key="1">
    <citation type="submission" date="2014-04" db="EMBL/GenBank/DDBJ databases">
        <authorList>
            <consortium name="DOE Joint Genome Institute"/>
            <person name="Kuo A."/>
            <person name="Girlanda M."/>
            <person name="Perotto S."/>
            <person name="Kohler A."/>
            <person name="Nagy L.G."/>
            <person name="Floudas D."/>
            <person name="Copeland A."/>
            <person name="Barry K.W."/>
            <person name="Cichocki N."/>
            <person name="Veneault-Fourrey C."/>
            <person name="LaButti K."/>
            <person name="Lindquist E.A."/>
            <person name="Lipzen A."/>
            <person name="Lundell T."/>
            <person name="Morin E."/>
            <person name="Murat C."/>
            <person name="Sun H."/>
            <person name="Tunlid A."/>
            <person name="Henrissat B."/>
            <person name="Grigoriev I.V."/>
            <person name="Hibbett D.S."/>
            <person name="Martin F."/>
            <person name="Nordberg H.P."/>
            <person name="Cantor M.N."/>
            <person name="Hua S.X."/>
        </authorList>
    </citation>
    <scope>NUCLEOTIDE SEQUENCE [LARGE SCALE GENOMIC DNA]</scope>
    <source>
        <strain evidence="1 2">MUT 4182</strain>
    </source>
</reference>
<evidence type="ECO:0000313" key="1">
    <source>
        <dbReference type="EMBL" id="KIO23250.1"/>
    </source>
</evidence>
<protein>
    <recommendedName>
        <fullName evidence="3">F-box domain-containing protein</fullName>
    </recommendedName>
</protein>
<accession>A0A0C3Q3G9</accession>
<evidence type="ECO:0000313" key="2">
    <source>
        <dbReference type="Proteomes" id="UP000054248"/>
    </source>
</evidence>
<dbReference type="SUPFAM" id="SSF52047">
    <property type="entry name" value="RNI-like"/>
    <property type="match status" value="1"/>
</dbReference>
<dbReference type="HOGENOM" id="CLU_652455_0_0_1"/>
<gene>
    <name evidence="1" type="ORF">M407DRAFT_27241</name>
</gene>
<name>A0A0C3Q3G9_9AGAM</name>
<dbReference type="Proteomes" id="UP000054248">
    <property type="component" value="Unassembled WGS sequence"/>
</dbReference>
<organism evidence="1 2">
    <name type="scientific">Tulasnella calospora MUT 4182</name>
    <dbReference type="NCBI Taxonomy" id="1051891"/>
    <lineage>
        <taxon>Eukaryota</taxon>
        <taxon>Fungi</taxon>
        <taxon>Dikarya</taxon>
        <taxon>Basidiomycota</taxon>
        <taxon>Agaricomycotina</taxon>
        <taxon>Agaricomycetes</taxon>
        <taxon>Cantharellales</taxon>
        <taxon>Tulasnellaceae</taxon>
        <taxon>Tulasnella</taxon>
    </lineage>
</organism>
<keyword evidence="2" id="KW-1185">Reference proteome</keyword>